<evidence type="ECO:0000313" key="2">
    <source>
        <dbReference type="EMBL" id="MXO01413.1"/>
    </source>
</evidence>
<reference evidence="2 3" key="1">
    <citation type="submission" date="2019-12" db="EMBL/GenBank/DDBJ databases">
        <title>Shinella granuli gen. nov., sp. nov., and proposal of the reclassification of Zoogloea ramigera ATCC 19623 as Shinella zoogloeoides sp. nov.</title>
        <authorList>
            <person name="Gao J."/>
        </authorList>
    </citation>
    <scope>NUCLEOTIDE SEQUENCE [LARGE SCALE GENOMIC DNA]</scope>
    <source>
        <strain evidence="2 3">DSM 287</strain>
    </source>
</reference>
<proteinExistence type="predicted"/>
<dbReference type="AlphaFoldDB" id="A0A6N8TDS4"/>
<dbReference type="RefSeq" id="WP_160786789.1">
    <property type="nucleotide sequence ID" value="NZ_CP086610.1"/>
</dbReference>
<sequence>MTTPSSPVRTLSKPHLALAMLVPVYPLITTILYIVLPLTEGWTIWQRTAVITPIMVSAMVFVVSPFVQKRFARFILRAK</sequence>
<evidence type="ECO:0000313" key="3">
    <source>
        <dbReference type="Proteomes" id="UP000440304"/>
    </source>
</evidence>
<keyword evidence="1" id="KW-0812">Transmembrane</keyword>
<dbReference type="EMBL" id="WUML01000011">
    <property type="protein sequence ID" value="MXO01413.1"/>
    <property type="molecule type" value="Genomic_DNA"/>
</dbReference>
<protein>
    <submittedName>
        <fullName evidence="2">Uncharacterized protein</fullName>
    </submittedName>
</protein>
<evidence type="ECO:0000256" key="1">
    <source>
        <dbReference type="SAM" id="Phobius"/>
    </source>
</evidence>
<accession>A0A6N8TDS4</accession>
<feature type="transmembrane region" description="Helical" evidence="1">
    <location>
        <begin position="16"/>
        <end position="36"/>
    </location>
</feature>
<dbReference type="OrthoDB" id="7376211at2"/>
<dbReference type="Proteomes" id="UP000440304">
    <property type="component" value="Unassembled WGS sequence"/>
</dbReference>
<organism evidence="2 3">
    <name type="scientific">Shinella zoogloeoides</name>
    <name type="common">Crabtreella saccharophila</name>
    <dbReference type="NCBI Taxonomy" id="352475"/>
    <lineage>
        <taxon>Bacteria</taxon>
        <taxon>Pseudomonadati</taxon>
        <taxon>Pseudomonadota</taxon>
        <taxon>Alphaproteobacteria</taxon>
        <taxon>Hyphomicrobiales</taxon>
        <taxon>Rhizobiaceae</taxon>
        <taxon>Shinella</taxon>
    </lineage>
</organism>
<feature type="transmembrane region" description="Helical" evidence="1">
    <location>
        <begin position="48"/>
        <end position="67"/>
    </location>
</feature>
<comment type="caution">
    <text evidence="2">The sequence shown here is derived from an EMBL/GenBank/DDBJ whole genome shotgun (WGS) entry which is preliminary data.</text>
</comment>
<gene>
    <name evidence="2" type="ORF">GR156_13930</name>
</gene>
<keyword evidence="1" id="KW-1133">Transmembrane helix</keyword>
<name>A0A6N8TDS4_SHIZO</name>
<keyword evidence="1" id="KW-0472">Membrane</keyword>